<evidence type="ECO:0000313" key="2">
    <source>
        <dbReference type="Proteomes" id="UP000245626"/>
    </source>
</evidence>
<accession>A0ACD0NTI3</accession>
<gene>
    <name evidence="1" type="ORF">IE53DRAFT_363412</name>
</gene>
<dbReference type="Proteomes" id="UP000245626">
    <property type="component" value="Unassembled WGS sequence"/>
</dbReference>
<evidence type="ECO:0000313" key="1">
    <source>
        <dbReference type="EMBL" id="PWN49099.1"/>
    </source>
</evidence>
<protein>
    <submittedName>
        <fullName evidence="1">Uncharacterized protein</fullName>
    </submittedName>
</protein>
<dbReference type="EMBL" id="KZ820098">
    <property type="protein sequence ID" value="PWN49099.1"/>
    <property type="molecule type" value="Genomic_DNA"/>
</dbReference>
<reference evidence="1 2" key="1">
    <citation type="journal article" date="2018" name="Mol. Biol. Evol.">
        <title>Broad Genomic Sampling Reveals a Smut Pathogenic Ancestry of the Fungal Clade Ustilaginomycotina.</title>
        <authorList>
            <person name="Kijpornyongpan T."/>
            <person name="Mondo S.J."/>
            <person name="Barry K."/>
            <person name="Sandor L."/>
            <person name="Lee J."/>
            <person name="Lipzen A."/>
            <person name="Pangilinan J."/>
            <person name="LaButti K."/>
            <person name="Hainaut M."/>
            <person name="Henrissat B."/>
            <person name="Grigoriev I.V."/>
            <person name="Spatafora J.W."/>
            <person name="Aime M.C."/>
        </authorList>
    </citation>
    <scope>NUCLEOTIDE SEQUENCE [LARGE SCALE GENOMIC DNA]</scope>
    <source>
        <strain evidence="1 2">SA 807</strain>
    </source>
</reference>
<sequence>MASDGVKWLAVWKTLPDIRAITPYARRMKSHLVIVSTLCLLSIHTSAMPTVPINFVSLATAKTKPSTSSTKPTTQRARKTRFTKDSSPETGGVRAGGERRLWRRNLSMKNWSSTQKLILVAGVINLVSNAAFAVAGALMGAHNTEYLMSESRMEEQQQPSSNSGSAHLKRSLLTREKRYRNDEEGLDHYSTPEASFRIFPEESERHPLLNYSSARLETPRTPRTPSTPTPLLTSPPAPSTLSTPWWNALGKKPEELSIGKYLSDQAPKGLDEEVMKKIEERAKALEMKPGEFSRMQMTKILIKLDKLRNKAKEARQPLSGMEIEKFQRLLREFEIYAKHVSYDNGAD</sequence>
<keyword evidence="2" id="KW-1185">Reference proteome</keyword>
<name>A0ACD0NTI3_9BASI</name>
<feature type="non-terminal residue" evidence="1">
    <location>
        <position position="347"/>
    </location>
</feature>
<organism evidence="1 2">
    <name type="scientific">Violaceomyces palustris</name>
    <dbReference type="NCBI Taxonomy" id="1673888"/>
    <lineage>
        <taxon>Eukaryota</taxon>
        <taxon>Fungi</taxon>
        <taxon>Dikarya</taxon>
        <taxon>Basidiomycota</taxon>
        <taxon>Ustilaginomycotina</taxon>
        <taxon>Ustilaginomycetes</taxon>
        <taxon>Violaceomycetales</taxon>
        <taxon>Violaceomycetaceae</taxon>
        <taxon>Violaceomyces</taxon>
    </lineage>
</organism>
<proteinExistence type="predicted"/>